<dbReference type="Proteomes" id="UP000035170">
    <property type="component" value="Unassembled WGS sequence"/>
</dbReference>
<organism evidence="3 4">
    <name type="scientific">Variovorax paradoxus</name>
    <dbReference type="NCBI Taxonomy" id="34073"/>
    <lineage>
        <taxon>Bacteria</taxon>
        <taxon>Pseudomonadati</taxon>
        <taxon>Pseudomonadota</taxon>
        <taxon>Betaproteobacteria</taxon>
        <taxon>Burkholderiales</taxon>
        <taxon>Comamonadaceae</taxon>
        <taxon>Variovorax</taxon>
    </lineage>
</organism>
<evidence type="ECO:0000256" key="1">
    <source>
        <dbReference type="ARBA" id="ARBA00008791"/>
    </source>
</evidence>
<dbReference type="RefSeq" id="WP_021007312.1">
    <property type="nucleotide sequence ID" value="NZ_JZWI01000018.1"/>
</dbReference>
<comment type="similarity">
    <text evidence="1">Belongs to the universal stress protein A family.</text>
</comment>
<dbReference type="EMBL" id="JZWI01000018">
    <property type="protein sequence ID" value="KLN55319.1"/>
    <property type="molecule type" value="Genomic_DNA"/>
</dbReference>
<evidence type="ECO:0000259" key="2">
    <source>
        <dbReference type="Pfam" id="PF00582"/>
    </source>
</evidence>
<dbReference type="InterPro" id="IPR006015">
    <property type="entry name" value="Universal_stress_UspA"/>
</dbReference>
<dbReference type="InterPro" id="IPR014729">
    <property type="entry name" value="Rossmann-like_a/b/a_fold"/>
</dbReference>
<dbReference type="CDD" id="cd00293">
    <property type="entry name" value="USP-like"/>
    <property type="match status" value="1"/>
</dbReference>
<sequence>MYQRILVPVDGSSTSSHGLGEAIRLAKVTAGRLRLIHVIDELSFALAMDAYSGHVGDWLKELRAAATKLLDEGKARAAAEGVEADSVLCDSFRGAVPDRVTAEAASWPADLIVLGTHGRRGLGRMVMGSSAEQILRTATVPVLLVRAPESHAKAEAARFTLPSGVLASQ</sequence>
<feature type="domain" description="UspA" evidence="2">
    <location>
        <begin position="1"/>
        <end position="146"/>
    </location>
</feature>
<evidence type="ECO:0000313" key="3">
    <source>
        <dbReference type="EMBL" id="KLN55319.1"/>
    </source>
</evidence>
<dbReference type="SUPFAM" id="SSF52402">
    <property type="entry name" value="Adenine nucleotide alpha hydrolases-like"/>
    <property type="match status" value="1"/>
</dbReference>
<dbReference type="PANTHER" id="PTHR46268:SF6">
    <property type="entry name" value="UNIVERSAL STRESS PROTEIN UP12"/>
    <property type="match status" value="1"/>
</dbReference>
<dbReference type="PRINTS" id="PR01438">
    <property type="entry name" value="UNVRSLSTRESS"/>
</dbReference>
<comment type="caution">
    <text evidence="3">The sequence shown here is derived from an EMBL/GenBank/DDBJ whole genome shotgun (WGS) entry which is preliminary data.</text>
</comment>
<proteinExistence type="inferred from homology"/>
<name>A0A0H2LYL8_VARPD</name>
<dbReference type="PATRIC" id="fig|34073.19.peg.3760"/>
<protein>
    <submittedName>
        <fullName evidence="3">Putative universal stress protein</fullName>
    </submittedName>
</protein>
<gene>
    <name evidence="3" type="ORF">VPARA_36710</name>
</gene>
<reference evidence="3 4" key="1">
    <citation type="submission" date="2015-03" db="EMBL/GenBank/DDBJ databases">
        <title>Genome sequence of Variovorax paradoxus TBEA6.</title>
        <authorList>
            <person name="Poehlein A."/>
            <person name="Schuldes J."/>
            <person name="Wuebbeler J.H."/>
            <person name="Hiessl S."/>
            <person name="Steinbuechel A."/>
            <person name="Daniel R."/>
        </authorList>
    </citation>
    <scope>NUCLEOTIDE SEQUENCE [LARGE SCALE GENOMIC DNA]</scope>
    <source>
        <strain evidence="3 4">TBEA6</strain>
    </source>
</reference>
<dbReference type="InterPro" id="IPR006016">
    <property type="entry name" value="UspA"/>
</dbReference>
<dbReference type="AlphaFoldDB" id="A0A0H2LYL8"/>
<accession>A0A0H2LYL8</accession>
<dbReference type="Pfam" id="PF00582">
    <property type="entry name" value="Usp"/>
    <property type="match status" value="1"/>
</dbReference>
<keyword evidence="4" id="KW-1185">Reference proteome</keyword>
<evidence type="ECO:0000313" key="4">
    <source>
        <dbReference type="Proteomes" id="UP000035170"/>
    </source>
</evidence>
<dbReference type="Gene3D" id="3.40.50.620">
    <property type="entry name" value="HUPs"/>
    <property type="match status" value="1"/>
</dbReference>
<dbReference type="PANTHER" id="PTHR46268">
    <property type="entry name" value="STRESS RESPONSE PROTEIN NHAX"/>
    <property type="match status" value="1"/>
</dbReference>